<sequence>MDARGKLLPRTADVPSWGHLFRPMMHSTTAVSGPGPGEEAGVGMQRPGLQGHTKVSCVGERHRDPAS</sequence>
<evidence type="ECO:0000256" key="1">
    <source>
        <dbReference type="SAM" id="MobiDB-lite"/>
    </source>
</evidence>
<evidence type="ECO:0000313" key="2">
    <source>
        <dbReference type="EMBL" id="BAK05102.1"/>
    </source>
</evidence>
<name>F2ECN0_HORVV</name>
<dbReference type="EMBL" id="AK373905">
    <property type="protein sequence ID" value="BAK05102.1"/>
    <property type="molecule type" value="mRNA"/>
</dbReference>
<reference evidence="2" key="1">
    <citation type="journal article" date="2011" name="Plant Physiol.">
        <title>Comprehensive sequence analysis of 24,783 barley full-length cDNAs derived from 12 clone libraries.</title>
        <authorList>
            <person name="Matsumoto T."/>
            <person name="Tanaka T."/>
            <person name="Sakai H."/>
            <person name="Amano N."/>
            <person name="Kanamori H."/>
            <person name="Kurita K."/>
            <person name="Kikuta A."/>
            <person name="Kamiya K."/>
            <person name="Yamamoto M."/>
            <person name="Ikawa H."/>
            <person name="Fujii N."/>
            <person name="Hori K."/>
            <person name="Itoh T."/>
            <person name="Sato K."/>
        </authorList>
    </citation>
    <scope>NUCLEOTIDE SEQUENCE</scope>
    <source>
        <tissue evidence="2">Flower</tissue>
    </source>
</reference>
<feature type="region of interest" description="Disordered" evidence="1">
    <location>
        <begin position="27"/>
        <end position="67"/>
    </location>
</feature>
<proteinExistence type="evidence at transcript level"/>
<protein>
    <submittedName>
        <fullName evidence="2">Predicted protein</fullName>
    </submittedName>
</protein>
<dbReference type="AlphaFoldDB" id="F2ECN0"/>
<accession>F2ECN0</accession>
<organism evidence="2">
    <name type="scientific">Hordeum vulgare subsp. vulgare</name>
    <name type="common">Domesticated barley</name>
    <dbReference type="NCBI Taxonomy" id="112509"/>
    <lineage>
        <taxon>Eukaryota</taxon>
        <taxon>Viridiplantae</taxon>
        <taxon>Streptophyta</taxon>
        <taxon>Embryophyta</taxon>
        <taxon>Tracheophyta</taxon>
        <taxon>Spermatophyta</taxon>
        <taxon>Magnoliopsida</taxon>
        <taxon>Liliopsida</taxon>
        <taxon>Poales</taxon>
        <taxon>Poaceae</taxon>
        <taxon>BOP clade</taxon>
        <taxon>Pooideae</taxon>
        <taxon>Triticodae</taxon>
        <taxon>Triticeae</taxon>
        <taxon>Hordeinae</taxon>
        <taxon>Hordeum</taxon>
    </lineage>
</organism>